<dbReference type="CDD" id="cd06464">
    <property type="entry name" value="ACD_sHsps-like"/>
    <property type="match status" value="1"/>
</dbReference>
<accession>W0DJM1</accession>
<dbReference type="Gene3D" id="2.60.40.790">
    <property type="match status" value="1"/>
</dbReference>
<sequence>MALMRYEPWSLLNQLSRELERMQGSDQREEPAITADWSPAVDIREESDGYVLHADLPGVDPKDIEVHMESGVLTIRGERRHESKEERENYKRIERVRGTFFRRFSLPDTADSDNISARCQNGVLEVRIPKHAQVQPRRITVEG</sequence>
<evidence type="ECO:0000313" key="5">
    <source>
        <dbReference type="Proteomes" id="UP000005289"/>
    </source>
</evidence>
<organism evidence="4 5">
    <name type="scientific">Thioalkalivibrio paradoxus ARh 1</name>
    <dbReference type="NCBI Taxonomy" id="713585"/>
    <lineage>
        <taxon>Bacteria</taxon>
        <taxon>Pseudomonadati</taxon>
        <taxon>Pseudomonadota</taxon>
        <taxon>Gammaproteobacteria</taxon>
        <taxon>Chromatiales</taxon>
        <taxon>Ectothiorhodospiraceae</taxon>
        <taxon>Thioalkalivibrio</taxon>
    </lineage>
</organism>
<reference evidence="4 5" key="1">
    <citation type="submission" date="2013-12" db="EMBL/GenBank/DDBJ databases">
        <authorList>
            <consortium name="DOE Joint Genome Institute"/>
            <person name="Muyzer G."/>
            <person name="Huntemann M."/>
            <person name="Han J."/>
            <person name="Chen A."/>
            <person name="Kyrpides N."/>
            <person name="Mavromatis K."/>
            <person name="Markowitz V."/>
            <person name="Palaniappan K."/>
            <person name="Ivanova N."/>
            <person name="Schaumberg A."/>
            <person name="Pati A."/>
            <person name="Liolios K."/>
            <person name="Nordberg H.P."/>
            <person name="Cantor M.N."/>
            <person name="Hua S.X."/>
            <person name="Woyke T."/>
        </authorList>
    </citation>
    <scope>NUCLEOTIDE SEQUENCE [LARGE SCALE GENOMIC DNA]</scope>
    <source>
        <strain evidence="4 5">ARh 1</strain>
    </source>
</reference>
<dbReference type="AlphaFoldDB" id="W0DJM1"/>
<dbReference type="RefSeq" id="WP_006746299.1">
    <property type="nucleotide sequence ID" value="NZ_CP007029.1"/>
</dbReference>
<dbReference type="HOGENOM" id="CLU_046737_9_0_6"/>
<dbReference type="InterPro" id="IPR002068">
    <property type="entry name" value="A-crystallin/Hsp20_dom"/>
</dbReference>
<protein>
    <submittedName>
        <fullName evidence="4">Heat shock protein Hsp20</fullName>
    </submittedName>
</protein>
<dbReference type="SUPFAM" id="SSF49764">
    <property type="entry name" value="HSP20-like chaperones"/>
    <property type="match status" value="1"/>
</dbReference>
<keyword evidence="4" id="KW-0346">Stress response</keyword>
<keyword evidence="5" id="KW-1185">Reference proteome</keyword>
<dbReference type="PANTHER" id="PTHR11527">
    <property type="entry name" value="HEAT-SHOCK PROTEIN 20 FAMILY MEMBER"/>
    <property type="match status" value="1"/>
</dbReference>
<feature type="domain" description="SHSP" evidence="3">
    <location>
        <begin position="32"/>
        <end position="143"/>
    </location>
</feature>
<dbReference type="KEGG" id="tti:THITH_01475"/>
<dbReference type="PROSITE" id="PS01031">
    <property type="entry name" value="SHSP"/>
    <property type="match status" value="1"/>
</dbReference>
<dbReference type="OrthoDB" id="9792695at2"/>
<dbReference type="STRING" id="713585.THITH_01475"/>
<proteinExistence type="inferred from homology"/>
<dbReference type="InterPro" id="IPR031107">
    <property type="entry name" value="Small_HSP"/>
</dbReference>
<evidence type="ECO:0000259" key="3">
    <source>
        <dbReference type="PROSITE" id="PS01031"/>
    </source>
</evidence>
<dbReference type="EMBL" id="CP007029">
    <property type="protein sequence ID" value="AHE97168.1"/>
    <property type="molecule type" value="Genomic_DNA"/>
</dbReference>
<dbReference type="Proteomes" id="UP000005289">
    <property type="component" value="Chromosome"/>
</dbReference>
<comment type="similarity">
    <text evidence="1 2">Belongs to the small heat shock protein (HSP20) family.</text>
</comment>
<dbReference type="InterPro" id="IPR008978">
    <property type="entry name" value="HSP20-like_chaperone"/>
</dbReference>
<dbReference type="Pfam" id="PF00011">
    <property type="entry name" value="HSP20"/>
    <property type="match status" value="1"/>
</dbReference>
<evidence type="ECO:0000313" key="4">
    <source>
        <dbReference type="EMBL" id="AHE97168.1"/>
    </source>
</evidence>
<evidence type="ECO:0000256" key="1">
    <source>
        <dbReference type="PROSITE-ProRule" id="PRU00285"/>
    </source>
</evidence>
<gene>
    <name evidence="4" type="ORF">THITH_01475</name>
</gene>
<evidence type="ECO:0000256" key="2">
    <source>
        <dbReference type="RuleBase" id="RU003616"/>
    </source>
</evidence>
<name>W0DJM1_9GAMM</name>